<sequence length="180" mass="19610">MYIYIACSPYRCYYYNSSFTNLLIANIDSFSDLDDLAYTILGIPTTPLAPAPIPAKPAKIILAIRCMAACKAKQRKLAKAYAIAAKKEGLRRSKRTASGNASRNTTNSGLMANKDNNNAYNRAYIPLTNIEEKEGSSSDNNSVNSSTSDSADKGEDSSARKCSKGALNCKDTLLYKRHNS</sequence>
<dbReference type="EMBL" id="JAQQPM010000003">
    <property type="protein sequence ID" value="KAK2069702.1"/>
    <property type="molecule type" value="Genomic_DNA"/>
</dbReference>
<feature type="region of interest" description="Disordered" evidence="1">
    <location>
        <begin position="130"/>
        <end position="162"/>
    </location>
</feature>
<dbReference type="Proteomes" id="UP001217918">
    <property type="component" value="Unassembled WGS sequence"/>
</dbReference>
<feature type="compositionally biased region" description="Polar residues" evidence="1">
    <location>
        <begin position="96"/>
        <end position="115"/>
    </location>
</feature>
<accession>A0AAD9I3C2</accession>
<keyword evidence="3" id="KW-1185">Reference proteome</keyword>
<evidence type="ECO:0000313" key="3">
    <source>
        <dbReference type="Proteomes" id="UP001217918"/>
    </source>
</evidence>
<feature type="compositionally biased region" description="Low complexity" evidence="1">
    <location>
        <begin position="137"/>
        <end position="149"/>
    </location>
</feature>
<feature type="compositionally biased region" description="Basic and acidic residues" evidence="1">
    <location>
        <begin position="150"/>
        <end position="159"/>
    </location>
</feature>
<protein>
    <submittedName>
        <fullName evidence="2">Uncharacterized protein</fullName>
    </submittedName>
</protein>
<feature type="region of interest" description="Disordered" evidence="1">
    <location>
        <begin position="92"/>
        <end position="115"/>
    </location>
</feature>
<gene>
    <name evidence="2" type="ORF">P8C59_004256</name>
</gene>
<dbReference type="AlphaFoldDB" id="A0AAD9I3C2"/>
<name>A0AAD9I3C2_9PEZI</name>
<reference evidence="2" key="1">
    <citation type="journal article" date="2023" name="Mol. Plant Microbe Interact.">
        <title>Elucidating the Obligate Nature and Biological Capacity of an Invasive Fungal Corn Pathogen.</title>
        <authorList>
            <person name="MacCready J.S."/>
            <person name="Roggenkamp E.M."/>
            <person name="Gdanetz K."/>
            <person name="Chilvers M.I."/>
        </authorList>
    </citation>
    <scope>NUCLEOTIDE SEQUENCE</scope>
    <source>
        <strain evidence="2">PM02</strain>
    </source>
</reference>
<evidence type="ECO:0000313" key="2">
    <source>
        <dbReference type="EMBL" id="KAK2069702.1"/>
    </source>
</evidence>
<proteinExistence type="predicted"/>
<comment type="caution">
    <text evidence="2">The sequence shown here is derived from an EMBL/GenBank/DDBJ whole genome shotgun (WGS) entry which is preliminary data.</text>
</comment>
<evidence type="ECO:0000256" key="1">
    <source>
        <dbReference type="SAM" id="MobiDB-lite"/>
    </source>
</evidence>
<organism evidence="2 3">
    <name type="scientific">Phyllachora maydis</name>
    <dbReference type="NCBI Taxonomy" id="1825666"/>
    <lineage>
        <taxon>Eukaryota</taxon>
        <taxon>Fungi</taxon>
        <taxon>Dikarya</taxon>
        <taxon>Ascomycota</taxon>
        <taxon>Pezizomycotina</taxon>
        <taxon>Sordariomycetes</taxon>
        <taxon>Sordariomycetidae</taxon>
        <taxon>Phyllachorales</taxon>
        <taxon>Phyllachoraceae</taxon>
        <taxon>Phyllachora</taxon>
    </lineage>
</organism>